<accession>A0A845SF40</accession>
<evidence type="ECO:0000313" key="1">
    <source>
        <dbReference type="EMBL" id="NCU63155.1"/>
    </source>
</evidence>
<dbReference type="Gene3D" id="3.50.50.60">
    <property type="entry name" value="FAD/NAD(P)-binding domain"/>
    <property type="match status" value="1"/>
</dbReference>
<reference evidence="1 2" key="1">
    <citation type="submission" date="2018-10" db="EMBL/GenBank/DDBJ databases">
        <title>Iterative Subtractive Binning of Freshwater Chronoseries Metagenomes Recovers Nearly Complete Genomes from over Four Hundred Novel Species.</title>
        <authorList>
            <person name="Rodriguez-R L.M."/>
            <person name="Tsementzi D."/>
            <person name="Luo C."/>
            <person name="Konstantinidis K.T."/>
        </authorList>
    </citation>
    <scope>NUCLEOTIDE SEQUENCE [LARGE SCALE GENOMIC DNA]</scope>
    <source>
        <strain evidence="1">WB7_2B_003</strain>
    </source>
</reference>
<protein>
    <submittedName>
        <fullName evidence="1">Amine oxidase</fullName>
    </submittedName>
</protein>
<dbReference type="Pfam" id="PF13450">
    <property type="entry name" value="NAD_binding_8"/>
    <property type="match status" value="1"/>
</dbReference>
<dbReference type="AlphaFoldDB" id="A0A845SF40"/>
<dbReference type="Proteomes" id="UP000572953">
    <property type="component" value="Unassembled WGS sequence"/>
</dbReference>
<dbReference type="GO" id="GO:0016491">
    <property type="term" value="F:oxidoreductase activity"/>
    <property type="evidence" value="ECO:0007669"/>
    <property type="project" value="TreeGrafter"/>
</dbReference>
<proteinExistence type="predicted"/>
<organism evidence="1 2">
    <name type="scientific">Candidatus Fonsibacter lacus</name>
    <dbReference type="NCBI Taxonomy" id="2576439"/>
    <lineage>
        <taxon>Bacteria</taxon>
        <taxon>Pseudomonadati</taxon>
        <taxon>Pseudomonadota</taxon>
        <taxon>Alphaproteobacteria</taxon>
        <taxon>Candidatus Pelagibacterales</taxon>
        <taxon>Candidatus Pelagibacterales incertae sedis</taxon>
        <taxon>Candidatus Fonsibacter</taxon>
    </lineage>
</organism>
<sequence length="230" mass="27292">MKKKIAIIGSGISGMTAAFELSKKYEVHIYEKNSYLGGHTHTHEIKENKRKYFIDSGFIVFNNKTYPNFINLLNQLNINSENTNMSFSVNYPSENFEWSGKNLNTIFFKNKNFFSLKFIKIITGIIKFNFLAKINKQTYSKIKIDTFLKKFNFSNEFRKYYLYPMCASIWSNSIKKIKNYKTHFLIKFFINHGLVNLFFRPQWKVITLGSNKYIKKIIELSNMKYFLKTP</sequence>
<dbReference type="InterPro" id="IPR036188">
    <property type="entry name" value="FAD/NAD-bd_sf"/>
</dbReference>
<dbReference type="EMBL" id="RGGN01000137">
    <property type="protein sequence ID" value="NCU63155.1"/>
    <property type="molecule type" value="Genomic_DNA"/>
</dbReference>
<dbReference type="SUPFAM" id="SSF51971">
    <property type="entry name" value="Nucleotide-binding domain"/>
    <property type="match status" value="1"/>
</dbReference>
<dbReference type="InterPro" id="IPR050464">
    <property type="entry name" value="Zeta_carotene_desat/Oxidored"/>
</dbReference>
<name>A0A845SF40_9PROT</name>
<evidence type="ECO:0000313" key="2">
    <source>
        <dbReference type="Proteomes" id="UP000572953"/>
    </source>
</evidence>
<dbReference type="PANTHER" id="PTHR42923:SF17">
    <property type="entry name" value="AMINE OXIDASE DOMAIN-CONTAINING PROTEIN"/>
    <property type="match status" value="1"/>
</dbReference>
<feature type="non-terminal residue" evidence="1">
    <location>
        <position position="230"/>
    </location>
</feature>
<gene>
    <name evidence="1" type="ORF">EBV78_03595</name>
</gene>
<dbReference type="PANTHER" id="PTHR42923">
    <property type="entry name" value="PROTOPORPHYRINOGEN OXIDASE"/>
    <property type="match status" value="1"/>
</dbReference>
<comment type="caution">
    <text evidence="1">The sequence shown here is derived from an EMBL/GenBank/DDBJ whole genome shotgun (WGS) entry which is preliminary data.</text>
</comment>